<evidence type="ECO:0000313" key="2">
    <source>
        <dbReference type="Proteomes" id="UP001234297"/>
    </source>
</evidence>
<sequence>MENEKYLDSTRQSATIDGDIWVDLDERAVSSIQQYLFDEVKFNVMEEETAKDLREKLYMEKTLTNKLHLKKQLYGLDMEEGCDVLEHINTFNRMIGDLLRLSYESFN</sequence>
<dbReference type="Proteomes" id="UP001234297">
    <property type="component" value="Chromosome 1"/>
</dbReference>
<dbReference type="EMBL" id="CM056809">
    <property type="protein sequence ID" value="KAJ8648870.1"/>
    <property type="molecule type" value="Genomic_DNA"/>
</dbReference>
<keyword evidence="2" id="KW-1185">Reference proteome</keyword>
<reference evidence="1 2" key="1">
    <citation type="journal article" date="2022" name="Hortic Res">
        <title>A haplotype resolved chromosomal level avocado genome allows analysis of novel avocado genes.</title>
        <authorList>
            <person name="Nath O."/>
            <person name="Fletcher S.J."/>
            <person name="Hayward A."/>
            <person name="Shaw L.M."/>
            <person name="Masouleh A.K."/>
            <person name="Furtado A."/>
            <person name="Henry R.J."/>
            <person name="Mitter N."/>
        </authorList>
    </citation>
    <scope>NUCLEOTIDE SEQUENCE [LARGE SCALE GENOMIC DNA]</scope>
    <source>
        <strain evidence="2">cv. Hass</strain>
    </source>
</reference>
<accession>A0ACC2MT92</accession>
<organism evidence="1 2">
    <name type="scientific">Persea americana</name>
    <name type="common">Avocado</name>
    <dbReference type="NCBI Taxonomy" id="3435"/>
    <lineage>
        <taxon>Eukaryota</taxon>
        <taxon>Viridiplantae</taxon>
        <taxon>Streptophyta</taxon>
        <taxon>Embryophyta</taxon>
        <taxon>Tracheophyta</taxon>
        <taxon>Spermatophyta</taxon>
        <taxon>Magnoliopsida</taxon>
        <taxon>Magnoliidae</taxon>
        <taxon>Laurales</taxon>
        <taxon>Lauraceae</taxon>
        <taxon>Persea</taxon>
    </lineage>
</organism>
<name>A0ACC2MT92_PERAE</name>
<proteinExistence type="predicted"/>
<gene>
    <name evidence="1" type="ORF">MRB53_001893</name>
</gene>
<evidence type="ECO:0000313" key="1">
    <source>
        <dbReference type="EMBL" id="KAJ8648870.1"/>
    </source>
</evidence>
<comment type="caution">
    <text evidence="1">The sequence shown here is derived from an EMBL/GenBank/DDBJ whole genome shotgun (WGS) entry which is preliminary data.</text>
</comment>
<protein>
    <submittedName>
        <fullName evidence="1">Uncharacterized protein</fullName>
    </submittedName>
</protein>